<feature type="transmembrane region" description="Helical" evidence="1">
    <location>
        <begin position="135"/>
        <end position="154"/>
    </location>
</feature>
<evidence type="ECO:0000256" key="1">
    <source>
        <dbReference type="SAM" id="Phobius"/>
    </source>
</evidence>
<protein>
    <submittedName>
        <fullName evidence="2">DUF454 domain-containing protein</fullName>
    </submittedName>
</protein>
<dbReference type="GO" id="GO:0005886">
    <property type="term" value="C:plasma membrane"/>
    <property type="evidence" value="ECO:0007669"/>
    <property type="project" value="TreeGrafter"/>
</dbReference>
<evidence type="ECO:0000313" key="3">
    <source>
        <dbReference type="Proteomes" id="UP000269591"/>
    </source>
</evidence>
<evidence type="ECO:0000313" key="2">
    <source>
        <dbReference type="EMBL" id="RNL38794.1"/>
    </source>
</evidence>
<dbReference type="InterPro" id="IPR007401">
    <property type="entry name" value="DUF454"/>
</dbReference>
<comment type="caution">
    <text evidence="2">The sequence shown here is derived from an EMBL/GenBank/DDBJ whole genome shotgun (WGS) entry which is preliminary data.</text>
</comment>
<keyword evidence="1" id="KW-0472">Membrane</keyword>
<proteinExistence type="predicted"/>
<dbReference type="PANTHER" id="PTHR35813:SF1">
    <property type="entry name" value="INNER MEMBRANE PROTEIN YBAN"/>
    <property type="match status" value="1"/>
</dbReference>
<accession>A0A3N0AW50</accession>
<dbReference type="EMBL" id="QIBX01000016">
    <property type="protein sequence ID" value="RNL38794.1"/>
    <property type="molecule type" value="Genomic_DNA"/>
</dbReference>
<dbReference type="Pfam" id="PF04304">
    <property type="entry name" value="DUF454"/>
    <property type="match status" value="1"/>
</dbReference>
<keyword evidence="3" id="KW-1185">Reference proteome</keyword>
<organism evidence="2 3">
    <name type="scientific">Slackia equolifaciens</name>
    <dbReference type="NCBI Taxonomy" id="498718"/>
    <lineage>
        <taxon>Bacteria</taxon>
        <taxon>Bacillati</taxon>
        <taxon>Actinomycetota</taxon>
        <taxon>Coriobacteriia</taxon>
        <taxon>Eggerthellales</taxon>
        <taxon>Eggerthellaceae</taxon>
        <taxon>Slackia</taxon>
    </lineage>
</organism>
<feature type="transmembrane region" description="Helical" evidence="1">
    <location>
        <begin position="112"/>
        <end position="129"/>
    </location>
</feature>
<sequence>MASTSIKSNVSIELSTPIESNTAESVFGAPARPGGRRVSRWVWAAFGFVAFGVSMAGVVLPFIPTTPFLLVAAFCFARSSERLNTWFKSTKLYKRVLEGYVQKRSMTPKAKLTILVPVTILLGVGFALMSNVPVGRIAVAVVWACHVVYFGFMVKTDKGE</sequence>
<dbReference type="AlphaFoldDB" id="A0A3N0AW50"/>
<keyword evidence="1" id="KW-1133">Transmembrane helix</keyword>
<dbReference type="PANTHER" id="PTHR35813">
    <property type="entry name" value="INNER MEMBRANE PROTEIN YBAN"/>
    <property type="match status" value="1"/>
</dbReference>
<gene>
    <name evidence="2" type="ORF">DMP06_08635</name>
</gene>
<dbReference type="Proteomes" id="UP000269591">
    <property type="component" value="Unassembled WGS sequence"/>
</dbReference>
<reference evidence="3" key="1">
    <citation type="submission" date="2018-05" db="EMBL/GenBank/DDBJ databases">
        <title>Genome Sequencing of selected type strains of the family Eggerthellaceae.</title>
        <authorList>
            <person name="Danylec N."/>
            <person name="Stoll D.A."/>
            <person name="Doetsch A."/>
            <person name="Huch M."/>
        </authorList>
    </citation>
    <scope>NUCLEOTIDE SEQUENCE [LARGE SCALE GENOMIC DNA]</scope>
    <source>
        <strain evidence="3">DSM 24851</strain>
    </source>
</reference>
<feature type="transmembrane region" description="Helical" evidence="1">
    <location>
        <begin position="41"/>
        <end position="63"/>
    </location>
</feature>
<keyword evidence="1" id="KW-0812">Transmembrane</keyword>
<dbReference type="OrthoDB" id="5690292at2"/>
<name>A0A3N0AW50_9ACTN</name>